<name>A0A1I0BK46_9GAMM</name>
<keyword evidence="3 9" id="KW-0500">Molybdenum</keyword>
<evidence type="ECO:0000256" key="8">
    <source>
        <dbReference type="ARBA" id="ARBA00023136"/>
    </source>
</evidence>
<proteinExistence type="predicted"/>
<evidence type="ECO:0000256" key="1">
    <source>
        <dbReference type="ARBA" id="ARBA00022448"/>
    </source>
</evidence>
<dbReference type="Pfam" id="PF00005">
    <property type="entry name" value="ABC_tran"/>
    <property type="match status" value="1"/>
</dbReference>
<evidence type="ECO:0000256" key="4">
    <source>
        <dbReference type="ARBA" id="ARBA00022519"/>
    </source>
</evidence>
<dbReference type="FunFam" id="3.40.50.300:FF:000634">
    <property type="entry name" value="Molybdenum import ATP-binding protein ModC"/>
    <property type="match status" value="1"/>
</dbReference>
<dbReference type="InterPro" id="IPR011868">
    <property type="entry name" value="ModC_ABC_ATP-bd"/>
</dbReference>
<dbReference type="InterPro" id="IPR003593">
    <property type="entry name" value="AAA+_ATPase"/>
</dbReference>
<dbReference type="SUPFAM" id="SSF50331">
    <property type="entry name" value="MOP-like"/>
    <property type="match status" value="1"/>
</dbReference>
<dbReference type="SUPFAM" id="SSF52540">
    <property type="entry name" value="P-loop containing nucleoside triphosphate hydrolases"/>
    <property type="match status" value="1"/>
</dbReference>
<dbReference type="OrthoDB" id="9802264at2"/>
<gene>
    <name evidence="12" type="ORF">SAMN02583745_01278</name>
</gene>
<sequence length="357" mass="40471">MLKLNFTQRLGDFKLDINTDMSTNGITALFGLSGAGKTSLLNVIAGLTKPDKGQVIFNDKVFVDTTANVFVPTKKRKIGYVFQEPRLFPHLNVGQNLRFGMPRKMKPELDAIIALLDLRDLLKRYPLHLSGGEKQRVSIGRALLSAPELLLMDEPLSSLDLPRKRELLPYLTNLARNVKVPILYVSHSLDEVLRIANRLVLIEEGKVTVNDELNTVWESGALRPWLEETQSERQEDSSLLQVQIIDQQPRYGVTALSLGDDLFWVDHIHLPKHEKLRVRVFAKDVILSLQNPKGNSLGAGLYGKVVECLQDDGVVYIQVKIGEHKLWSRISEWTQRELGIKAEQWLYVQIKQVVIVE</sequence>
<dbReference type="InterPro" id="IPR005116">
    <property type="entry name" value="Transp-assoc_OB_typ1"/>
</dbReference>
<dbReference type="AlphaFoldDB" id="A0A1I0BK46"/>
<dbReference type="STRING" id="1123402.SAMN02583745_01278"/>
<evidence type="ECO:0000259" key="10">
    <source>
        <dbReference type="PROSITE" id="PS50893"/>
    </source>
</evidence>
<keyword evidence="5" id="KW-0547">Nucleotide-binding</keyword>
<dbReference type="Proteomes" id="UP000242642">
    <property type="component" value="Unassembled WGS sequence"/>
</dbReference>
<feature type="domain" description="Mop" evidence="11">
    <location>
        <begin position="294"/>
        <end position="357"/>
    </location>
</feature>
<dbReference type="PROSITE" id="PS50893">
    <property type="entry name" value="ABC_TRANSPORTER_2"/>
    <property type="match status" value="1"/>
</dbReference>
<dbReference type="InterPro" id="IPR004606">
    <property type="entry name" value="Mop_domain"/>
</dbReference>
<dbReference type="Gene3D" id="2.40.50.100">
    <property type="match status" value="1"/>
</dbReference>
<keyword evidence="6 12" id="KW-0067">ATP-binding</keyword>
<organism evidence="12 13">
    <name type="scientific">Thorsellia anophelis DSM 18579</name>
    <dbReference type="NCBI Taxonomy" id="1123402"/>
    <lineage>
        <taxon>Bacteria</taxon>
        <taxon>Pseudomonadati</taxon>
        <taxon>Pseudomonadota</taxon>
        <taxon>Gammaproteobacteria</taxon>
        <taxon>Enterobacterales</taxon>
        <taxon>Thorselliaceae</taxon>
        <taxon>Thorsellia</taxon>
    </lineage>
</organism>
<evidence type="ECO:0000256" key="7">
    <source>
        <dbReference type="ARBA" id="ARBA00022967"/>
    </source>
</evidence>
<dbReference type="GO" id="GO:0016020">
    <property type="term" value="C:membrane"/>
    <property type="evidence" value="ECO:0007669"/>
    <property type="project" value="InterPro"/>
</dbReference>
<keyword evidence="1" id="KW-0813">Transport</keyword>
<evidence type="ECO:0000259" key="11">
    <source>
        <dbReference type="PROSITE" id="PS51866"/>
    </source>
</evidence>
<dbReference type="PANTHER" id="PTHR43514">
    <property type="entry name" value="ABC TRANSPORTER I FAMILY MEMBER 10"/>
    <property type="match status" value="1"/>
</dbReference>
<dbReference type="PROSITE" id="PS51866">
    <property type="entry name" value="MOP"/>
    <property type="match status" value="1"/>
</dbReference>
<dbReference type="InterPro" id="IPR027417">
    <property type="entry name" value="P-loop_NTPase"/>
</dbReference>
<dbReference type="InterPro" id="IPR008995">
    <property type="entry name" value="Mo/tungstate-bd_C_term_dom"/>
</dbReference>
<accession>A0A1I0BK46</accession>
<evidence type="ECO:0000313" key="13">
    <source>
        <dbReference type="Proteomes" id="UP000242642"/>
    </source>
</evidence>
<protein>
    <submittedName>
        <fullName evidence="12">Molybdate transport system ATP-binding protein</fullName>
    </submittedName>
</protein>
<dbReference type="GO" id="GO:0015098">
    <property type="term" value="F:molybdate ion transmembrane transporter activity"/>
    <property type="evidence" value="ECO:0007669"/>
    <property type="project" value="InterPro"/>
</dbReference>
<dbReference type="PROSITE" id="PS00211">
    <property type="entry name" value="ABC_TRANSPORTER_1"/>
    <property type="match status" value="1"/>
</dbReference>
<dbReference type="Pfam" id="PF03459">
    <property type="entry name" value="TOBE"/>
    <property type="match status" value="1"/>
</dbReference>
<evidence type="ECO:0000256" key="6">
    <source>
        <dbReference type="ARBA" id="ARBA00022840"/>
    </source>
</evidence>
<dbReference type="RefSeq" id="WP_093318749.1">
    <property type="nucleotide sequence ID" value="NZ_FOHV01000008.1"/>
</dbReference>
<dbReference type="InterPro" id="IPR017871">
    <property type="entry name" value="ABC_transporter-like_CS"/>
</dbReference>
<dbReference type="GO" id="GO:0016887">
    <property type="term" value="F:ATP hydrolysis activity"/>
    <property type="evidence" value="ECO:0007669"/>
    <property type="project" value="InterPro"/>
</dbReference>
<dbReference type="InterPro" id="IPR003439">
    <property type="entry name" value="ABC_transporter-like_ATP-bd"/>
</dbReference>
<feature type="domain" description="ABC transporter" evidence="10">
    <location>
        <begin position="1"/>
        <end position="229"/>
    </location>
</feature>
<keyword evidence="13" id="KW-1185">Reference proteome</keyword>
<dbReference type="PANTHER" id="PTHR43514:SF4">
    <property type="entry name" value="ABC TRANSPORTER I FAMILY MEMBER 10"/>
    <property type="match status" value="1"/>
</dbReference>
<dbReference type="EMBL" id="FOHV01000008">
    <property type="protein sequence ID" value="SET06934.1"/>
    <property type="molecule type" value="Genomic_DNA"/>
</dbReference>
<dbReference type="NCBIfam" id="TIGR02142">
    <property type="entry name" value="modC_ABC"/>
    <property type="match status" value="1"/>
</dbReference>
<dbReference type="NCBIfam" id="NF008355">
    <property type="entry name" value="PRK11144.1"/>
    <property type="match status" value="1"/>
</dbReference>
<dbReference type="SMART" id="SM00382">
    <property type="entry name" value="AAA"/>
    <property type="match status" value="1"/>
</dbReference>
<keyword evidence="4" id="KW-0997">Cell inner membrane</keyword>
<dbReference type="GO" id="GO:0140359">
    <property type="term" value="F:ABC-type transporter activity"/>
    <property type="evidence" value="ECO:0007669"/>
    <property type="project" value="InterPro"/>
</dbReference>
<reference evidence="13" key="1">
    <citation type="submission" date="2016-10" db="EMBL/GenBank/DDBJ databases">
        <authorList>
            <person name="Varghese N."/>
            <person name="Submissions S."/>
        </authorList>
    </citation>
    <scope>NUCLEOTIDE SEQUENCE [LARGE SCALE GENOMIC DNA]</scope>
    <source>
        <strain evidence="13">DSM 18579</strain>
    </source>
</reference>
<keyword evidence="7" id="KW-1278">Translocase</keyword>
<evidence type="ECO:0000256" key="5">
    <source>
        <dbReference type="ARBA" id="ARBA00022741"/>
    </source>
</evidence>
<evidence type="ECO:0000256" key="2">
    <source>
        <dbReference type="ARBA" id="ARBA00022475"/>
    </source>
</evidence>
<keyword evidence="2" id="KW-1003">Cell membrane</keyword>
<evidence type="ECO:0000313" key="12">
    <source>
        <dbReference type="EMBL" id="SET06934.1"/>
    </source>
</evidence>
<evidence type="ECO:0000256" key="9">
    <source>
        <dbReference type="PROSITE-ProRule" id="PRU01213"/>
    </source>
</evidence>
<dbReference type="InterPro" id="IPR050334">
    <property type="entry name" value="Molybdenum_import_ModC"/>
</dbReference>
<keyword evidence="8" id="KW-0472">Membrane</keyword>
<dbReference type="GO" id="GO:0005524">
    <property type="term" value="F:ATP binding"/>
    <property type="evidence" value="ECO:0007669"/>
    <property type="project" value="UniProtKB-KW"/>
</dbReference>
<evidence type="ECO:0000256" key="3">
    <source>
        <dbReference type="ARBA" id="ARBA00022505"/>
    </source>
</evidence>
<dbReference type="Gene3D" id="3.40.50.300">
    <property type="entry name" value="P-loop containing nucleotide triphosphate hydrolases"/>
    <property type="match status" value="1"/>
</dbReference>